<evidence type="ECO:0000256" key="14">
    <source>
        <dbReference type="ARBA" id="ARBA00023125"/>
    </source>
</evidence>
<keyword evidence="5" id="KW-0479">Metal-binding</keyword>
<dbReference type="Gene3D" id="1.10.340.70">
    <property type="match status" value="1"/>
</dbReference>
<dbReference type="GO" id="GO:0015074">
    <property type="term" value="P:DNA integration"/>
    <property type="evidence" value="ECO:0007669"/>
    <property type="project" value="UniProtKB-KW"/>
</dbReference>
<keyword evidence="12" id="KW-0695">RNA-directed DNA polymerase</keyword>
<dbReference type="GO" id="GO:0003677">
    <property type="term" value="F:DNA binding"/>
    <property type="evidence" value="ECO:0007669"/>
    <property type="project" value="UniProtKB-KW"/>
</dbReference>
<keyword evidence="13" id="KW-0239">DNA-directed DNA polymerase</keyword>
<dbReference type="Pfam" id="PF17921">
    <property type="entry name" value="Integrase_H2C2"/>
    <property type="match status" value="1"/>
</dbReference>
<keyword evidence="3" id="KW-0548">Nucleotidyltransferase</keyword>
<dbReference type="SUPFAM" id="SSF56672">
    <property type="entry name" value="DNA/RNA polymerases"/>
    <property type="match status" value="1"/>
</dbReference>
<dbReference type="GO" id="GO:0003887">
    <property type="term" value="F:DNA-directed DNA polymerase activity"/>
    <property type="evidence" value="ECO:0007669"/>
    <property type="project" value="UniProtKB-KW"/>
</dbReference>
<feature type="domain" description="Integrase catalytic" evidence="16">
    <location>
        <begin position="621"/>
        <end position="780"/>
    </location>
</feature>
<evidence type="ECO:0000256" key="3">
    <source>
        <dbReference type="ARBA" id="ARBA00022695"/>
    </source>
</evidence>
<dbReference type="SUPFAM" id="SSF53098">
    <property type="entry name" value="Ribonuclease H-like"/>
    <property type="match status" value="1"/>
</dbReference>
<evidence type="ECO:0000256" key="12">
    <source>
        <dbReference type="ARBA" id="ARBA00022918"/>
    </source>
</evidence>
<dbReference type="InterPro" id="IPR043502">
    <property type="entry name" value="DNA/RNA_pol_sf"/>
</dbReference>
<dbReference type="GO" id="GO:0004519">
    <property type="term" value="F:endonuclease activity"/>
    <property type="evidence" value="ECO:0007669"/>
    <property type="project" value="UniProtKB-KW"/>
</dbReference>
<evidence type="ECO:0000256" key="1">
    <source>
        <dbReference type="ARBA" id="ARBA00022670"/>
    </source>
</evidence>
<dbReference type="InterPro" id="IPR016197">
    <property type="entry name" value="Chromo-like_dom_sf"/>
</dbReference>
<evidence type="ECO:0000256" key="9">
    <source>
        <dbReference type="ARBA" id="ARBA00022842"/>
    </source>
</evidence>
<evidence type="ECO:0000259" key="16">
    <source>
        <dbReference type="PROSITE" id="PS50994"/>
    </source>
</evidence>
<evidence type="ECO:0000256" key="2">
    <source>
        <dbReference type="ARBA" id="ARBA00022679"/>
    </source>
</evidence>
<dbReference type="GO" id="GO:0004190">
    <property type="term" value="F:aspartic-type endopeptidase activity"/>
    <property type="evidence" value="ECO:0007669"/>
    <property type="project" value="UniProtKB-KW"/>
</dbReference>
<dbReference type="InterPro" id="IPR001584">
    <property type="entry name" value="Integrase_cat-core"/>
</dbReference>
<keyword evidence="8" id="KW-0378">Hydrolase</keyword>
<proteinExistence type="predicted"/>
<name>A0A8H6XD55_9AGAR</name>
<dbReference type="GO" id="GO:0006508">
    <property type="term" value="P:proteolysis"/>
    <property type="evidence" value="ECO:0007669"/>
    <property type="project" value="UniProtKB-KW"/>
</dbReference>
<dbReference type="InterPro" id="IPR036397">
    <property type="entry name" value="RNaseH_sf"/>
</dbReference>
<keyword evidence="7" id="KW-0255">Endonuclease</keyword>
<dbReference type="Gene3D" id="3.10.10.10">
    <property type="entry name" value="HIV Type 1 Reverse Transcriptase, subunit A, domain 1"/>
    <property type="match status" value="1"/>
</dbReference>
<evidence type="ECO:0000256" key="4">
    <source>
        <dbReference type="ARBA" id="ARBA00022722"/>
    </source>
</evidence>
<keyword evidence="14" id="KW-0238">DNA-binding</keyword>
<comment type="caution">
    <text evidence="17">The sequence shown here is derived from an EMBL/GenBank/DDBJ whole genome shotgun (WGS) entry which is preliminary data.</text>
</comment>
<dbReference type="InterPro" id="IPR012337">
    <property type="entry name" value="RNaseH-like_sf"/>
</dbReference>
<evidence type="ECO:0000256" key="10">
    <source>
        <dbReference type="ARBA" id="ARBA00022884"/>
    </source>
</evidence>
<sequence>MPGLHLLNCISPHSLVQPLCWTGEDDKLGLCSDALEDAITLLSMRSARVVTAPMESPPNRTDSLRRKWFAACEDLMGPIPLCLPPIREINHEINLVDDSATYHYRMPTCAESLRPKLREKINRYVAAGWWELKPVPQAAPLLVLPKKVDEIRTVVDARQRNDNSIKDVTPFPDQDSIRMDVARAPHRSKIDMSDAYEQIRVVDSDVWKTAFATPFGTAVSHVMQQGDCNAPATFQRLMTWVFHDIIGDFAIVRKTPILRPIDPNNPDTIWIICDASVVGIGAMYGQGADWKTCRPAGFLSKKFTSAQRSYKTYEQEALAVIEGLMKWEDKLLGRRICIVSDHKALEAVKTAARNSISGRLIRWDEYLSRFDFEVMHIPGTQNKVADCLSRYYENDTAADHYGPYDYVRADVRLDPELEDMTRIRADELRALSPSEVTILARRVSDPLEDRVMEAALLEEHSEQLAAQGFERNTISLEESLRSKDHPIAHIEGELKFLDEVKKGYSSDDVFAKVLANSKAFPQFKVEAGLIYARNLAGQSCLCIPRLAQLGGRRKLTEIVLDESHSTLGHLGEMKTSAYVRRWYWWPKMGKEVEKFCASCGACAMAKTHNQSPAGLLHSLPIPEHPWDSVGMDFVGPFPSCLGYNYMLVVICRLTSMIALIPMKVTDTASDVAWLYIRDIVRLHGIPRSIVSDRDSKFTAQFWRELHRLTGTKLLMSTSFHPQTDGASERAIRNVSQILRTMVDPTQKDWVYHIPMVEFAINSSISASTGFAPFELNYGYVPRMTNVTPAPSEYPGVRDFVDRALANIALAHDAIIEARVRGTHQSNKGRSVEIPYELGDLVYLSTKNLNLPKGRARKLAPKFIGPYKITAARPETSTYTLELSADLTKRRIHPTFHGSLLRAHEPNDETIFPSREAQRYYDFGQPANQEWFIDTIITHIWTGKNTLKFRVKWTAGDFTWETPAVLDECQALDDYFEAQGVQRWQELSRD</sequence>
<dbReference type="CDD" id="cd09274">
    <property type="entry name" value="RNase_HI_RT_Ty3"/>
    <property type="match status" value="1"/>
</dbReference>
<dbReference type="Pfam" id="PF17917">
    <property type="entry name" value="RT_RNaseH"/>
    <property type="match status" value="1"/>
</dbReference>
<accession>A0A8H6XD55</accession>
<protein>
    <submittedName>
        <fullName evidence="17">Retrovirus-related Pol polyprotein from transposon 412</fullName>
    </submittedName>
</protein>
<keyword evidence="2" id="KW-0808">Transferase</keyword>
<dbReference type="CDD" id="cd01647">
    <property type="entry name" value="RT_LTR"/>
    <property type="match status" value="1"/>
</dbReference>
<dbReference type="InterPro" id="IPR041373">
    <property type="entry name" value="RT_RNaseH"/>
</dbReference>
<dbReference type="PANTHER" id="PTHR37984">
    <property type="entry name" value="PROTEIN CBG26694"/>
    <property type="match status" value="1"/>
</dbReference>
<keyword evidence="10" id="KW-0694">RNA-binding</keyword>
<dbReference type="Pfam" id="PF00078">
    <property type="entry name" value="RVT_1"/>
    <property type="match status" value="1"/>
</dbReference>
<dbReference type="PANTHER" id="PTHR37984:SF5">
    <property type="entry name" value="PROTEIN NYNRIN-LIKE"/>
    <property type="match status" value="1"/>
</dbReference>
<evidence type="ECO:0000256" key="13">
    <source>
        <dbReference type="ARBA" id="ARBA00022932"/>
    </source>
</evidence>
<dbReference type="GO" id="GO:0046872">
    <property type="term" value="F:metal ion binding"/>
    <property type="evidence" value="ECO:0007669"/>
    <property type="project" value="UniProtKB-KW"/>
</dbReference>
<dbReference type="Proteomes" id="UP000620124">
    <property type="component" value="Unassembled WGS sequence"/>
</dbReference>
<evidence type="ECO:0000256" key="5">
    <source>
        <dbReference type="ARBA" id="ARBA00022723"/>
    </source>
</evidence>
<dbReference type="SUPFAM" id="SSF54160">
    <property type="entry name" value="Chromo domain-like"/>
    <property type="match status" value="1"/>
</dbReference>
<evidence type="ECO:0000256" key="8">
    <source>
        <dbReference type="ARBA" id="ARBA00022801"/>
    </source>
</evidence>
<dbReference type="GO" id="GO:0005634">
    <property type="term" value="C:nucleus"/>
    <property type="evidence" value="ECO:0007669"/>
    <property type="project" value="UniProtKB-ARBA"/>
</dbReference>
<dbReference type="PROSITE" id="PS50994">
    <property type="entry name" value="INTEGRASE"/>
    <property type="match status" value="1"/>
</dbReference>
<dbReference type="InterPro" id="IPR050951">
    <property type="entry name" value="Retrovirus_Pol_polyprotein"/>
</dbReference>
<evidence type="ECO:0000256" key="6">
    <source>
        <dbReference type="ARBA" id="ARBA00022750"/>
    </source>
</evidence>
<dbReference type="GO" id="GO:0006310">
    <property type="term" value="P:DNA recombination"/>
    <property type="evidence" value="ECO:0007669"/>
    <property type="project" value="UniProtKB-KW"/>
</dbReference>
<evidence type="ECO:0000256" key="15">
    <source>
        <dbReference type="ARBA" id="ARBA00023172"/>
    </source>
</evidence>
<dbReference type="GO" id="GO:0003964">
    <property type="term" value="F:RNA-directed DNA polymerase activity"/>
    <property type="evidence" value="ECO:0007669"/>
    <property type="project" value="UniProtKB-KW"/>
</dbReference>
<dbReference type="Gene3D" id="3.30.420.10">
    <property type="entry name" value="Ribonuclease H-like superfamily/Ribonuclease H"/>
    <property type="match status" value="1"/>
</dbReference>
<dbReference type="OrthoDB" id="3158924at2759"/>
<evidence type="ECO:0000256" key="11">
    <source>
        <dbReference type="ARBA" id="ARBA00022908"/>
    </source>
</evidence>
<evidence type="ECO:0000256" key="7">
    <source>
        <dbReference type="ARBA" id="ARBA00022759"/>
    </source>
</evidence>
<keyword evidence="9" id="KW-0460">Magnesium</keyword>
<dbReference type="InterPro" id="IPR056924">
    <property type="entry name" value="SH3_Tf2-1"/>
</dbReference>
<dbReference type="InterPro" id="IPR000477">
    <property type="entry name" value="RT_dom"/>
</dbReference>
<dbReference type="InterPro" id="IPR041588">
    <property type="entry name" value="Integrase_H2C2"/>
</dbReference>
<dbReference type="Pfam" id="PF24626">
    <property type="entry name" value="SH3_Tf2-1"/>
    <property type="match status" value="1"/>
</dbReference>
<dbReference type="AlphaFoldDB" id="A0A8H6XD55"/>
<keyword evidence="6" id="KW-0064">Aspartyl protease</keyword>
<keyword evidence="11" id="KW-0229">DNA integration</keyword>
<evidence type="ECO:0000313" key="17">
    <source>
        <dbReference type="EMBL" id="KAF7338356.1"/>
    </source>
</evidence>
<gene>
    <name evidence="17" type="ORF">MVEN_02061200</name>
</gene>
<organism evidence="17 18">
    <name type="scientific">Mycena venus</name>
    <dbReference type="NCBI Taxonomy" id="2733690"/>
    <lineage>
        <taxon>Eukaryota</taxon>
        <taxon>Fungi</taxon>
        <taxon>Dikarya</taxon>
        <taxon>Basidiomycota</taxon>
        <taxon>Agaricomycotina</taxon>
        <taxon>Agaricomycetes</taxon>
        <taxon>Agaricomycetidae</taxon>
        <taxon>Agaricales</taxon>
        <taxon>Marasmiineae</taxon>
        <taxon>Mycenaceae</taxon>
        <taxon>Mycena</taxon>
    </lineage>
</organism>
<keyword evidence="15" id="KW-0233">DNA recombination</keyword>
<dbReference type="EMBL" id="JACAZI010000021">
    <property type="protein sequence ID" value="KAF7338356.1"/>
    <property type="molecule type" value="Genomic_DNA"/>
</dbReference>
<keyword evidence="18" id="KW-1185">Reference proteome</keyword>
<reference evidence="17" key="1">
    <citation type="submission" date="2020-05" db="EMBL/GenBank/DDBJ databases">
        <title>Mycena genomes resolve the evolution of fungal bioluminescence.</title>
        <authorList>
            <person name="Tsai I.J."/>
        </authorList>
    </citation>
    <scope>NUCLEOTIDE SEQUENCE</scope>
    <source>
        <strain evidence="17">CCC161011</strain>
    </source>
</reference>
<keyword evidence="1" id="KW-0645">Protease</keyword>
<keyword evidence="4" id="KW-0540">Nuclease</keyword>
<dbReference type="GO" id="GO:0003723">
    <property type="term" value="F:RNA binding"/>
    <property type="evidence" value="ECO:0007669"/>
    <property type="project" value="UniProtKB-KW"/>
</dbReference>
<evidence type="ECO:0000313" key="18">
    <source>
        <dbReference type="Proteomes" id="UP000620124"/>
    </source>
</evidence>